<name>A0ABR2QLS2_9ROSI</name>
<dbReference type="InterPro" id="IPR003340">
    <property type="entry name" value="B3_DNA-bd"/>
</dbReference>
<sequence>MATAQSTERLFTKKLKVTDIEKRLAIPTKILSSLPGFNGGHAVHIQLVHDTKTWPIVCTVRRQGYSKPVFSVGWRKFVAGNKLNVGDRITMYKVQDEDGGSSHYRVEIEQPTTSNQDCTFPSPTLSLNQGGDEIEFGNEHEQLPEAADEPIKQEGANVAADTLVEDVHVTTKLPPAKVFGGTNISYEFETKAHLDTETKCFGGIMNDIGMCVAEPPLVSPYMAKKESDINFFGLATKALAYGYGHGTIDQLAAAGQMNLDLTLAPPNA</sequence>
<evidence type="ECO:0000259" key="6">
    <source>
        <dbReference type="PROSITE" id="PS50863"/>
    </source>
</evidence>
<dbReference type="Proteomes" id="UP001396334">
    <property type="component" value="Unassembled WGS sequence"/>
</dbReference>
<dbReference type="Pfam" id="PF02362">
    <property type="entry name" value="B3"/>
    <property type="match status" value="1"/>
</dbReference>
<keyword evidence="5" id="KW-0539">Nucleus</keyword>
<keyword evidence="8" id="KW-1185">Reference proteome</keyword>
<keyword evidence="2" id="KW-0805">Transcription regulation</keyword>
<feature type="domain" description="TF-B3" evidence="6">
    <location>
        <begin position="9"/>
        <end position="112"/>
    </location>
</feature>
<evidence type="ECO:0000256" key="2">
    <source>
        <dbReference type="ARBA" id="ARBA00023015"/>
    </source>
</evidence>
<evidence type="ECO:0000256" key="4">
    <source>
        <dbReference type="ARBA" id="ARBA00023163"/>
    </source>
</evidence>
<dbReference type="SUPFAM" id="SSF101936">
    <property type="entry name" value="DNA-binding pseudobarrel domain"/>
    <property type="match status" value="1"/>
</dbReference>
<evidence type="ECO:0000256" key="5">
    <source>
        <dbReference type="ARBA" id="ARBA00023242"/>
    </source>
</evidence>
<dbReference type="SMART" id="SM01019">
    <property type="entry name" value="B3"/>
    <property type="match status" value="1"/>
</dbReference>
<accession>A0ABR2QLS2</accession>
<proteinExistence type="predicted"/>
<protein>
    <recommendedName>
        <fullName evidence="6">TF-B3 domain-containing protein</fullName>
    </recommendedName>
</protein>
<keyword evidence="4" id="KW-0804">Transcription</keyword>
<organism evidence="7 8">
    <name type="scientific">Hibiscus sabdariffa</name>
    <name type="common">roselle</name>
    <dbReference type="NCBI Taxonomy" id="183260"/>
    <lineage>
        <taxon>Eukaryota</taxon>
        <taxon>Viridiplantae</taxon>
        <taxon>Streptophyta</taxon>
        <taxon>Embryophyta</taxon>
        <taxon>Tracheophyta</taxon>
        <taxon>Spermatophyta</taxon>
        <taxon>Magnoliopsida</taxon>
        <taxon>eudicotyledons</taxon>
        <taxon>Gunneridae</taxon>
        <taxon>Pentapetalae</taxon>
        <taxon>rosids</taxon>
        <taxon>malvids</taxon>
        <taxon>Malvales</taxon>
        <taxon>Malvaceae</taxon>
        <taxon>Malvoideae</taxon>
        <taxon>Hibiscus</taxon>
    </lineage>
</organism>
<reference evidence="7 8" key="1">
    <citation type="journal article" date="2024" name="G3 (Bethesda)">
        <title>Genome assembly of Hibiscus sabdariffa L. provides insights into metabolisms of medicinal natural products.</title>
        <authorList>
            <person name="Kim T."/>
        </authorList>
    </citation>
    <scope>NUCLEOTIDE SEQUENCE [LARGE SCALE GENOMIC DNA]</scope>
    <source>
        <strain evidence="7">TK-2024</strain>
        <tissue evidence="7">Old leaves</tissue>
    </source>
</reference>
<dbReference type="PROSITE" id="PS50863">
    <property type="entry name" value="B3"/>
    <property type="match status" value="1"/>
</dbReference>
<dbReference type="EMBL" id="JBBPBN010000036">
    <property type="protein sequence ID" value="KAK9001589.1"/>
    <property type="molecule type" value="Genomic_DNA"/>
</dbReference>
<dbReference type="InterPro" id="IPR015300">
    <property type="entry name" value="DNA-bd_pseudobarrel_sf"/>
</dbReference>
<gene>
    <name evidence="7" type="ORF">V6N11_083369</name>
</gene>
<evidence type="ECO:0000313" key="8">
    <source>
        <dbReference type="Proteomes" id="UP001396334"/>
    </source>
</evidence>
<dbReference type="CDD" id="cd10017">
    <property type="entry name" value="B3_DNA"/>
    <property type="match status" value="1"/>
</dbReference>
<comment type="subcellular location">
    <subcellularLocation>
        <location evidence="1">Nucleus</location>
    </subcellularLocation>
</comment>
<keyword evidence="3" id="KW-0238">DNA-binding</keyword>
<evidence type="ECO:0000256" key="3">
    <source>
        <dbReference type="ARBA" id="ARBA00023125"/>
    </source>
</evidence>
<comment type="caution">
    <text evidence="7">The sequence shown here is derived from an EMBL/GenBank/DDBJ whole genome shotgun (WGS) entry which is preliminary data.</text>
</comment>
<dbReference type="Gene3D" id="2.40.330.10">
    <property type="entry name" value="DNA-binding pseudobarrel domain"/>
    <property type="match status" value="1"/>
</dbReference>
<evidence type="ECO:0000313" key="7">
    <source>
        <dbReference type="EMBL" id="KAK9001589.1"/>
    </source>
</evidence>
<evidence type="ECO:0000256" key="1">
    <source>
        <dbReference type="ARBA" id="ARBA00004123"/>
    </source>
</evidence>